<sequence>MIVYFLIGMPHTLIKWDNKRLRNSLLVQFHYTSCNLYTTITTIYYDSAIVFIQYTYSTILLSLIIIKSSVTIQITYNIVYKTESCKF</sequence>
<dbReference type="AlphaFoldDB" id="A0A0K2VDN4"/>
<accession>A0A0K2VDN4</accession>
<name>A0A0K2VDN4_LEPSM</name>
<proteinExistence type="predicted"/>
<dbReference type="EMBL" id="HACA01030931">
    <property type="protein sequence ID" value="CDW48292.1"/>
    <property type="molecule type" value="Transcribed_RNA"/>
</dbReference>
<protein>
    <submittedName>
        <fullName evidence="1">Uncharacterized protein</fullName>
    </submittedName>
</protein>
<evidence type="ECO:0000313" key="1">
    <source>
        <dbReference type="EMBL" id="CDW48292.1"/>
    </source>
</evidence>
<organism evidence="1">
    <name type="scientific">Lepeophtheirus salmonis</name>
    <name type="common">Salmon louse</name>
    <name type="synonym">Caligus salmonis</name>
    <dbReference type="NCBI Taxonomy" id="72036"/>
    <lineage>
        <taxon>Eukaryota</taxon>
        <taxon>Metazoa</taxon>
        <taxon>Ecdysozoa</taxon>
        <taxon>Arthropoda</taxon>
        <taxon>Crustacea</taxon>
        <taxon>Multicrustacea</taxon>
        <taxon>Hexanauplia</taxon>
        <taxon>Copepoda</taxon>
        <taxon>Siphonostomatoida</taxon>
        <taxon>Caligidae</taxon>
        <taxon>Lepeophtheirus</taxon>
    </lineage>
</organism>
<reference evidence="1" key="1">
    <citation type="submission" date="2014-05" db="EMBL/GenBank/DDBJ databases">
        <authorList>
            <person name="Chronopoulou M."/>
        </authorList>
    </citation>
    <scope>NUCLEOTIDE SEQUENCE</scope>
    <source>
        <tissue evidence="1">Whole organism</tissue>
    </source>
</reference>